<dbReference type="InterPro" id="IPR036871">
    <property type="entry name" value="PX_dom_sf"/>
</dbReference>
<dbReference type="Pfam" id="PF02194">
    <property type="entry name" value="PXA"/>
    <property type="match status" value="1"/>
</dbReference>
<evidence type="ECO:0000259" key="5">
    <source>
        <dbReference type="PROSITE" id="PS51207"/>
    </source>
</evidence>
<feature type="region of interest" description="Disordered" evidence="2">
    <location>
        <begin position="1111"/>
        <end position="1131"/>
    </location>
</feature>
<dbReference type="SUPFAM" id="SSF64268">
    <property type="entry name" value="PX domain"/>
    <property type="match status" value="1"/>
</dbReference>
<feature type="transmembrane region" description="Helical" evidence="3">
    <location>
        <begin position="6"/>
        <end position="24"/>
    </location>
</feature>
<feature type="domain" description="PX" evidence="4">
    <location>
        <begin position="829"/>
        <end position="947"/>
    </location>
</feature>
<evidence type="ECO:0000259" key="4">
    <source>
        <dbReference type="PROSITE" id="PS50195"/>
    </source>
</evidence>
<feature type="region of interest" description="Disordered" evidence="2">
    <location>
        <begin position="721"/>
        <end position="748"/>
    </location>
</feature>
<dbReference type="PROSITE" id="PS51207">
    <property type="entry name" value="PXA"/>
    <property type="match status" value="1"/>
</dbReference>
<dbReference type="InterPro" id="IPR016137">
    <property type="entry name" value="RGS"/>
</dbReference>
<dbReference type="Gene3D" id="1.10.167.10">
    <property type="entry name" value="Regulator of G-protein Signalling 4, domain 2"/>
    <property type="match status" value="1"/>
</dbReference>
<dbReference type="SUPFAM" id="SSF48097">
    <property type="entry name" value="Regulator of G-protein signaling, RGS"/>
    <property type="match status" value="1"/>
</dbReference>
<feature type="compositionally biased region" description="Acidic residues" evidence="2">
    <location>
        <begin position="653"/>
        <end position="662"/>
    </location>
</feature>
<protein>
    <submittedName>
        <fullName evidence="6">PXA domain-containing protein</fullName>
    </submittedName>
</protein>
<dbReference type="Proteomes" id="UP000320762">
    <property type="component" value="Unassembled WGS sequence"/>
</dbReference>
<dbReference type="InterPro" id="IPR044926">
    <property type="entry name" value="RGS_subdomain_2"/>
</dbReference>
<sequence>MRGVGVWQNVLVIGIALVVVPHSFRLVWNPVTLVALAPLTLLAGALACVGAAIYFGHALDAKRRHSRNTLRLAARPFTFSTPAAWQAVLTRSQWSQSSPQTLPPLIPDSPEVSAAINELIGFILRDFVDQWYQGISSSPAFPAAVASIVHDSLETLLARASQIDLAALIIKRILPKITTHIEHFRQSEVALRGAGLERKLTQSEELDLMLAGRYGSEGQGTLHPAISNLSTGYTKQTEENHLRVLVERALPFILPETEAESHALALVVREIVSCSVLHPVMEMLSDPDFWNRTIDQVAGAVIQQQRLVNKVRNVLEAQSPRRAAQPSEEVQSIVPTEVITIHTDPRHFESFLRSINRCSSLLDARRLKNDILGEIRRTRMLLANHEKDDWIDGQKTEDVVAFLDRLYTAKRKVEQRIVVLGGKDDSKVPSYQEAGPKSGITLRDILRNPNSLSYFMEFMDRRQRSLLVQFWLTDAGSSQTVKEDITMIHDLYFSGPAPHPALISISRKYVDDIREFARNDGVPSAKSQRRVRRSVMLAQRQVETDMEQDFEDFERSELWFRATTDMDQGSKKIDATPVRDKHPERLVSAPLPTQVKRTRSAATLPRSESTPVPPVVAPPMSAMSMRAARKNTPVMDDLLGTPETGSSRAPLFDDPEDEEQRGEEERMDAIQAALTDILAFEQQEPMEKVSSNEDVTPDHEALYTASSHPARARKQRVLFEDDVVDEPEDLEPKNEEGEGEGEPSPVVHVGPGDLQLSYEIARLSNHMSKLEAQDTMLDAFVKKAELTGDTRELRILTQSKMTVNRELAELRFKKQQYEQQESANRLFAGRTKVTIVNQTVGEEDGKSVVRFLIEVQQLALDGTFASGWVVARRYNEFLSMHNKVREKYPQTKVLDFPGKRLVTALSTNFLDTRRAALEKYLQGLIAIPPVCEGDELRTFLSRDSPFVASAPPVPTPAGKDKFSGSDLVRNVYRSVATSIDDMIFGPSMLDVLIQRLTRQAAEFAGLAGTGMTDEEAVARALRASADGAEGEAGTAAFAAPICDLILAVFELKRENNVNWLRRQAIVIILQQVLGGTVERKTRDIVKGLLEESRVMSYIRIFRDGLWPGGKLKPPSAPRSSEEKAHTRDEANRKLSSVVPDFAANMIGRSNARRGARRIFAVLQNRRLNQHIVYTVVDEVFAALFPEAQGERQTS</sequence>
<dbReference type="SMART" id="SM00312">
    <property type="entry name" value="PX"/>
    <property type="match status" value="1"/>
</dbReference>
<dbReference type="STRING" id="97359.A0A550CN61"/>
<keyword evidence="7" id="KW-1185">Reference proteome</keyword>
<dbReference type="SMART" id="SM00313">
    <property type="entry name" value="PXA"/>
    <property type="match status" value="1"/>
</dbReference>
<dbReference type="Gene3D" id="3.30.1520.10">
    <property type="entry name" value="Phox-like domain"/>
    <property type="match status" value="1"/>
</dbReference>
<feature type="compositionally biased region" description="Basic and acidic residues" evidence="2">
    <location>
        <begin position="1119"/>
        <end position="1131"/>
    </location>
</feature>
<feature type="transmembrane region" description="Helical" evidence="3">
    <location>
        <begin position="31"/>
        <end position="55"/>
    </location>
</feature>
<dbReference type="PANTHER" id="PTHR22775">
    <property type="entry name" value="SORTING NEXIN"/>
    <property type="match status" value="1"/>
</dbReference>
<accession>A0A550CN61</accession>
<keyword evidence="3" id="KW-1133">Transmembrane helix</keyword>
<evidence type="ECO:0000256" key="2">
    <source>
        <dbReference type="SAM" id="MobiDB-lite"/>
    </source>
</evidence>
<evidence type="ECO:0000313" key="7">
    <source>
        <dbReference type="Proteomes" id="UP000320762"/>
    </source>
</evidence>
<evidence type="ECO:0000256" key="1">
    <source>
        <dbReference type="ARBA" id="ARBA00010883"/>
    </source>
</evidence>
<evidence type="ECO:0000256" key="3">
    <source>
        <dbReference type="SAM" id="Phobius"/>
    </source>
</evidence>
<proteinExistence type="inferred from homology"/>
<dbReference type="EMBL" id="VDMD01000004">
    <property type="protein sequence ID" value="TRM66235.1"/>
    <property type="molecule type" value="Genomic_DNA"/>
</dbReference>
<comment type="similarity">
    <text evidence="1">Belongs to the sorting nexin family.</text>
</comment>
<dbReference type="InterPro" id="IPR013937">
    <property type="entry name" value="Sorting_nexin_C"/>
</dbReference>
<dbReference type="Pfam" id="PF00615">
    <property type="entry name" value="RGS"/>
    <property type="match status" value="1"/>
</dbReference>
<name>A0A550CN61_9AGAR</name>
<dbReference type="PROSITE" id="PS50195">
    <property type="entry name" value="PX"/>
    <property type="match status" value="1"/>
</dbReference>
<dbReference type="PANTHER" id="PTHR22775:SF3">
    <property type="entry name" value="SORTING NEXIN-13"/>
    <property type="match status" value="1"/>
</dbReference>
<feature type="domain" description="PXA" evidence="5">
    <location>
        <begin position="109"/>
        <end position="302"/>
    </location>
</feature>
<gene>
    <name evidence="6" type="ORF">BD626DRAFT_556167</name>
</gene>
<evidence type="ECO:0000313" key="6">
    <source>
        <dbReference type="EMBL" id="TRM66235.1"/>
    </source>
</evidence>
<keyword evidence="3" id="KW-0472">Membrane</keyword>
<dbReference type="InterPro" id="IPR036305">
    <property type="entry name" value="RGS_sf"/>
</dbReference>
<keyword evidence="3" id="KW-0812">Transmembrane</keyword>
<feature type="region of interest" description="Disordered" evidence="2">
    <location>
        <begin position="595"/>
        <end position="618"/>
    </location>
</feature>
<dbReference type="InterPro" id="IPR001683">
    <property type="entry name" value="PX_dom"/>
</dbReference>
<dbReference type="SMART" id="SM00315">
    <property type="entry name" value="RGS"/>
    <property type="match status" value="1"/>
</dbReference>
<dbReference type="InterPro" id="IPR003114">
    <property type="entry name" value="Phox_assoc"/>
</dbReference>
<dbReference type="OrthoDB" id="120967at2759"/>
<dbReference type="Pfam" id="PF00787">
    <property type="entry name" value="PX"/>
    <property type="match status" value="1"/>
</dbReference>
<dbReference type="GO" id="GO:0035091">
    <property type="term" value="F:phosphatidylinositol binding"/>
    <property type="evidence" value="ECO:0007669"/>
    <property type="project" value="InterPro"/>
</dbReference>
<dbReference type="AlphaFoldDB" id="A0A550CN61"/>
<comment type="caution">
    <text evidence="6">The sequence shown here is derived from an EMBL/GenBank/DDBJ whole genome shotgun (WGS) entry which is preliminary data.</text>
</comment>
<dbReference type="Pfam" id="PF08628">
    <property type="entry name" value="Nexin_C"/>
    <property type="match status" value="1"/>
</dbReference>
<organism evidence="6 7">
    <name type="scientific">Schizophyllum amplum</name>
    <dbReference type="NCBI Taxonomy" id="97359"/>
    <lineage>
        <taxon>Eukaryota</taxon>
        <taxon>Fungi</taxon>
        <taxon>Dikarya</taxon>
        <taxon>Basidiomycota</taxon>
        <taxon>Agaricomycotina</taxon>
        <taxon>Agaricomycetes</taxon>
        <taxon>Agaricomycetidae</taxon>
        <taxon>Agaricales</taxon>
        <taxon>Schizophyllaceae</taxon>
        <taxon>Schizophyllum</taxon>
    </lineage>
</organism>
<feature type="region of interest" description="Disordered" evidence="2">
    <location>
        <begin position="638"/>
        <end position="664"/>
    </location>
</feature>
<dbReference type="CDD" id="cd06876">
    <property type="entry name" value="PX_MDM1p"/>
    <property type="match status" value="1"/>
</dbReference>
<reference evidence="6 7" key="1">
    <citation type="journal article" date="2019" name="New Phytol.">
        <title>Comparative genomics reveals unique wood-decay strategies and fruiting body development in the Schizophyllaceae.</title>
        <authorList>
            <person name="Almasi E."/>
            <person name="Sahu N."/>
            <person name="Krizsan K."/>
            <person name="Balint B."/>
            <person name="Kovacs G.M."/>
            <person name="Kiss B."/>
            <person name="Cseklye J."/>
            <person name="Drula E."/>
            <person name="Henrissat B."/>
            <person name="Nagy I."/>
            <person name="Chovatia M."/>
            <person name="Adam C."/>
            <person name="LaButti K."/>
            <person name="Lipzen A."/>
            <person name="Riley R."/>
            <person name="Grigoriev I.V."/>
            <person name="Nagy L.G."/>
        </authorList>
    </citation>
    <scope>NUCLEOTIDE SEQUENCE [LARGE SCALE GENOMIC DNA]</scope>
    <source>
        <strain evidence="6 7">NL-1724</strain>
    </source>
</reference>